<feature type="binding site" evidence="12">
    <location>
        <position position="348"/>
    </location>
    <ligand>
        <name>(2R)-2-phosphoglycerate</name>
        <dbReference type="ChEBI" id="CHEBI:58289"/>
    </ligand>
</feature>
<evidence type="ECO:0000256" key="1">
    <source>
        <dbReference type="ARBA" id="ARBA00005031"/>
    </source>
</evidence>
<accession>A0A4R3JSR1</accession>
<evidence type="ECO:0000256" key="14">
    <source>
        <dbReference type="PIRSR" id="PIRSR001400-2"/>
    </source>
</evidence>
<dbReference type="EMBL" id="SLZV01000001">
    <property type="protein sequence ID" value="TCS70267.1"/>
    <property type="molecule type" value="Genomic_DNA"/>
</dbReference>
<feature type="binding site" evidence="12 15">
    <location>
        <position position="296"/>
    </location>
    <ligand>
        <name>Mg(2+)</name>
        <dbReference type="ChEBI" id="CHEBI:18420"/>
    </ligand>
</feature>
<dbReference type="PANTHER" id="PTHR11902:SF1">
    <property type="entry name" value="ENOLASE"/>
    <property type="match status" value="1"/>
</dbReference>
<feature type="active site" description="Proton acceptor" evidence="12 13">
    <location>
        <position position="348"/>
    </location>
</feature>
<dbReference type="GO" id="GO:0000015">
    <property type="term" value="C:phosphopyruvate hydratase complex"/>
    <property type="evidence" value="ECO:0007669"/>
    <property type="project" value="InterPro"/>
</dbReference>
<feature type="domain" description="Enolase C-terminal TIM barrel" evidence="16">
    <location>
        <begin position="142"/>
        <end position="434"/>
    </location>
</feature>
<feature type="binding site" evidence="12">
    <location>
        <position position="399"/>
    </location>
    <ligand>
        <name>(2R)-2-phosphoglycerate</name>
        <dbReference type="ChEBI" id="CHEBI:58289"/>
    </ligand>
</feature>
<feature type="binding site" evidence="14">
    <location>
        <position position="399"/>
    </location>
    <ligand>
        <name>substrate</name>
    </ligand>
</feature>
<dbReference type="CDD" id="cd03313">
    <property type="entry name" value="enolase"/>
    <property type="match status" value="1"/>
</dbReference>
<comment type="catalytic activity">
    <reaction evidence="11">
        <text>(2R)-2-phosphoglycerate = phosphoenolpyruvate + H2O</text>
        <dbReference type="Rhea" id="RHEA:10164"/>
        <dbReference type="ChEBI" id="CHEBI:15377"/>
        <dbReference type="ChEBI" id="CHEBI:58289"/>
        <dbReference type="ChEBI" id="CHEBI:58702"/>
        <dbReference type="EC" id="4.2.1.11"/>
    </reaction>
    <physiologicalReaction direction="left-to-right" evidence="11">
        <dbReference type="Rhea" id="RHEA:10165"/>
    </physiologicalReaction>
</comment>
<evidence type="ECO:0000259" key="17">
    <source>
        <dbReference type="SMART" id="SM01193"/>
    </source>
</evidence>
<keyword evidence="21" id="KW-1185">Reference proteome</keyword>
<feature type="binding site" evidence="14">
    <location>
        <position position="158"/>
    </location>
    <ligand>
        <name>substrate</name>
    </ligand>
</feature>
<dbReference type="SFLD" id="SFLDF00002">
    <property type="entry name" value="enolase"/>
    <property type="match status" value="1"/>
</dbReference>
<name>A0A4R3JSR1_9FIRM</name>
<feature type="binding site" evidence="14">
    <location>
        <position position="323"/>
    </location>
    <ligand>
        <name>substrate</name>
    </ligand>
</feature>
<dbReference type="UniPathway" id="UPA00109">
    <property type="reaction ID" value="UER00187"/>
</dbReference>
<evidence type="ECO:0000256" key="7">
    <source>
        <dbReference type="ARBA" id="ARBA00022723"/>
    </source>
</evidence>
<dbReference type="PRINTS" id="PR00148">
    <property type="entry name" value="ENOLASE"/>
</dbReference>
<dbReference type="PIRSF" id="PIRSF001400">
    <property type="entry name" value="Enolase"/>
    <property type="match status" value="1"/>
</dbReference>
<dbReference type="InterPro" id="IPR020809">
    <property type="entry name" value="Enolase_CS"/>
</dbReference>
<dbReference type="GO" id="GO:0004634">
    <property type="term" value="F:phosphopyruvate hydratase activity"/>
    <property type="evidence" value="ECO:0007669"/>
    <property type="project" value="UniProtKB-UniRule"/>
</dbReference>
<comment type="caution">
    <text evidence="19">The sequence shown here is derived from an EMBL/GenBank/DDBJ whole genome shotgun (WGS) entry which is preliminary data.</text>
</comment>
<dbReference type="GO" id="GO:0005576">
    <property type="term" value="C:extracellular region"/>
    <property type="evidence" value="ECO:0007669"/>
    <property type="project" value="UniProtKB-SubCell"/>
</dbReference>
<dbReference type="PROSITE" id="PS00164">
    <property type="entry name" value="ENOLASE"/>
    <property type="match status" value="1"/>
</dbReference>
<feature type="binding site" evidence="12">
    <location>
        <position position="166"/>
    </location>
    <ligand>
        <name>(2R)-2-phosphoglycerate</name>
        <dbReference type="ChEBI" id="CHEBI:58289"/>
    </ligand>
</feature>
<keyword evidence="5 12" id="KW-0963">Cytoplasm</keyword>
<evidence type="ECO:0000256" key="6">
    <source>
        <dbReference type="ARBA" id="ARBA00022525"/>
    </source>
</evidence>
<dbReference type="PANTHER" id="PTHR11902">
    <property type="entry name" value="ENOLASE"/>
    <property type="match status" value="1"/>
</dbReference>
<dbReference type="GO" id="GO:0009986">
    <property type="term" value="C:cell surface"/>
    <property type="evidence" value="ECO:0007669"/>
    <property type="project" value="UniProtKB-SubCell"/>
</dbReference>
<sequence length="440" mass="48268">MMYKCLPITDIYAREIIDSRGNPTVEVEVLAGEAYIGRAAVPSGASTGKYEAVELRDGEKRYNGLGVQQAVANVNEKIAENLIGINVFEQAKIDQLLMELDRTENKSGLGANAMLGVSLAAAKAAAEALQIPLYSYLGGTNAKKMPVPMMNILNGGAHADNTLDIQEFMIMPVGACCFREGLRMCVEIYHELKKLLKEEQLATGVGDEGGFAPDLPNAKEALKLIAKAVERAGYRLKKDIVIALDAAASELYDKKMKKYYFPGEGKMNCQKIARSSEEMIDYYEELATDYPIVSIEDPLDEEDWEGWELLTTRLGQDMQLVGDDLFVTNVKRLKKGIDKNVANAILVKVNQIGTLTEAMDAVKLAQNAGYHAIVSHRSGETEDCTIADLAVALNVGQIKTGAPCRSERVAKYNQLLRIEESLGDVAEYQNPFPFLAEPEE</sequence>
<dbReference type="SUPFAM" id="SSF51604">
    <property type="entry name" value="Enolase C-terminal domain-like"/>
    <property type="match status" value="1"/>
</dbReference>
<keyword evidence="7 12" id="KW-0479">Metal-binding</keyword>
<comment type="function">
    <text evidence="12">Catalyzes the reversible conversion of 2-phosphoglycerate (2-PG) into phosphoenolpyruvate (PEP). It is essential for the degradation of carbohydrates via glycolysis.</text>
</comment>
<feature type="binding site" evidence="12">
    <location>
        <position position="377"/>
    </location>
    <ligand>
        <name>(2R)-2-phosphoglycerate</name>
        <dbReference type="ChEBI" id="CHEBI:58289"/>
    </ligand>
</feature>
<comment type="pathway">
    <text evidence="1 12">Carbohydrate degradation; glycolysis; pyruvate from D-glyceraldehyde 3-phosphate: step 4/5.</text>
</comment>
<dbReference type="InterPro" id="IPR020811">
    <property type="entry name" value="Enolase_N"/>
</dbReference>
<feature type="binding site" evidence="14">
    <location>
        <position position="296"/>
    </location>
    <ligand>
        <name>substrate</name>
    </ligand>
</feature>
<keyword evidence="10 12" id="KW-0456">Lyase</keyword>
<gene>
    <name evidence="12 18" type="primary">eno</name>
    <name evidence="19" type="ORF">EDD74_101116</name>
    <name evidence="18" type="ORF">FAEUMB_06520</name>
</gene>
<dbReference type="SFLD" id="SFLDS00001">
    <property type="entry name" value="Enolase"/>
    <property type="match status" value="1"/>
</dbReference>
<keyword evidence="9 12" id="KW-0324">Glycolysis</keyword>
<evidence type="ECO:0000259" key="16">
    <source>
        <dbReference type="SMART" id="SM01192"/>
    </source>
</evidence>
<dbReference type="InterPro" id="IPR000941">
    <property type="entry name" value="Enolase"/>
</dbReference>
<proteinExistence type="inferred from homology"/>
<dbReference type="Pfam" id="PF00113">
    <property type="entry name" value="Enolase_C"/>
    <property type="match status" value="1"/>
</dbReference>
<evidence type="ECO:0000256" key="11">
    <source>
        <dbReference type="ARBA" id="ARBA00048951"/>
    </source>
</evidence>
<evidence type="ECO:0000313" key="18">
    <source>
        <dbReference type="EMBL" id="GBU04111.1"/>
    </source>
</evidence>
<evidence type="ECO:0000256" key="3">
    <source>
        <dbReference type="ARBA" id="ARBA00012058"/>
    </source>
</evidence>
<dbReference type="SFLD" id="SFLDG00178">
    <property type="entry name" value="enolase"/>
    <property type="match status" value="1"/>
</dbReference>
<feature type="active site" description="Proton donor" evidence="12 13">
    <location>
        <position position="208"/>
    </location>
</feature>
<dbReference type="EMBL" id="BHEO01000002">
    <property type="protein sequence ID" value="GBU04111.1"/>
    <property type="molecule type" value="Genomic_DNA"/>
</dbReference>
<comment type="cofactor">
    <cofactor evidence="12">
        <name>Mg(2+)</name>
        <dbReference type="ChEBI" id="CHEBI:18420"/>
    </cofactor>
    <text evidence="12">Binds a second Mg(2+) ion via substrate during catalysis.</text>
</comment>
<comment type="subcellular location">
    <subcellularLocation>
        <location evidence="12">Cytoplasm</location>
    </subcellularLocation>
    <subcellularLocation>
        <location evidence="12">Secreted</location>
    </subcellularLocation>
    <subcellularLocation>
        <location evidence="12">Cell surface</location>
    </subcellularLocation>
    <text evidence="12">Fractions of enolase are present in both the cytoplasm and on the cell surface.</text>
</comment>
<feature type="domain" description="Enolase N-terminal" evidence="17">
    <location>
        <begin position="8"/>
        <end position="137"/>
    </location>
</feature>
<dbReference type="GO" id="GO:0006096">
    <property type="term" value="P:glycolytic process"/>
    <property type="evidence" value="ECO:0007669"/>
    <property type="project" value="UniProtKB-UniRule"/>
</dbReference>
<evidence type="ECO:0000256" key="5">
    <source>
        <dbReference type="ARBA" id="ARBA00022490"/>
    </source>
</evidence>
<dbReference type="InterPro" id="IPR020810">
    <property type="entry name" value="Enolase_C"/>
</dbReference>
<dbReference type="HAMAP" id="MF_00318">
    <property type="entry name" value="Enolase"/>
    <property type="match status" value="1"/>
</dbReference>
<protein>
    <recommendedName>
        <fullName evidence="4 12">Enolase</fullName>
        <ecNumber evidence="3 12">4.2.1.11</ecNumber>
    </recommendedName>
    <alternativeName>
        <fullName evidence="12">2-phospho-D-glycerate hydro-lyase</fullName>
    </alternativeName>
    <alternativeName>
        <fullName evidence="12">2-phosphoglycerate dehydratase</fullName>
    </alternativeName>
</protein>
<evidence type="ECO:0000256" key="12">
    <source>
        <dbReference type="HAMAP-Rule" id="MF_00318"/>
    </source>
</evidence>
<evidence type="ECO:0000256" key="9">
    <source>
        <dbReference type="ARBA" id="ARBA00023152"/>
    </source>
</evidence>
<organism evidence="19 20">
    <name type="scientific">Faecalimonas umbilicata</name>
    <dbReference type="NCBI Taxonomy" id="1912855"/>
    <lineage>
        <taxon>Bacteria</taxon>
        <taxon>Bacillati</taxon>
        <taxon>Bacillota</taxon>
        <taxon>Clostridia</taxon>
        <taxon>Lachnospirales</taxon>
        <taxon>Lachnospiraceae</taxon>
        <taxon>Faecalimonas</taxon>
    </lineage>
</organism>
<dbReference type="SMART" id="SM01193">
    <property type="entry name" value="Enolase_N"/>
    <property type="match status" value="1"/>
</dbReference>
<dbReference type="SMART" id="SM01192">
    <property type="entry name" value="Enolase_C"/>
    <property type="match status" value="1"/>
</dbReference>
<dbReference type="Proteomes" id="UP000702954">
    <property type="component" value="Unassembled WGS sequence"/>
</dbReference>
<evidence type="ECO:0000256" key="2">
    <source>
        <dbReference type="ARBA" id="ARBA00009604"/>
    </source>
</evidence>
<dbReference type="FunFam" id="3.30.390.10:FF:000001">
    <property type="entry name" value="Enolase"/>
    <property type="match status" value="1"/>
</dbReference>
<reference evidence="18 21" key="1">
    <citation type="journal article" date="2018" name="Int. J. Syst. Evol. Microbiol.">
        <title>Draft Genome Sequence of Faecalimonas umbilicata JCM 30896T, an Acetate-Producing Bacterium Isolated from Human Feces.</title>
        <authorList>
            <person name="Sakamoto M."/>
            <person name="Ikeyama N."/>
            <person name="Yuki M."/>
            <person name="Ohkuma M."/>
        </authorList>
    </citation>
    <scope>NUCLEOTIDE SEQUENCE [LARGE SCALE GENOMIC DNA]</scope>
    <source>
        <strain evidence="18 21">EGH7</strain>
    </source>
</reference>
<evidence type="ECO:0000313" key="21">
    <source>
        <dbReference type="Proteomes" id="UP000702954"/>
    </source>
</evidence>
<dbReference type="SUPFAM" id="SSF54826">
    <property type="entry name" value="Enolase N-terminal domain-like"/>
    <property type="match status" value="1"/>
</dbReference>
<feature type="binding site" evidence="12 15">
    <location>
        <position position="245"/>
    </location>
    <ligand>
        <name>Mg(2+)</name>
        <dbReference type="ChEBI" id="CHEBI:18420"/>
    </ligand>
</feature>
<dbReference type="InterPro" id="IPR029017">
    <property type="entry name" value="Enolase-like_N"/>
</dbReference>
<evidence type="ECO:0000256" key="4">
    <source>
        <dbReference type="ARBA" id="ARBA00017068"/>
    </source>
</evidence>
<evidence type="ECO:0000256" key="15">
    <source>
        <dbReference type="PIRSR" id="PIRSR001400-3"/>
    </source>
</evidence>
<feature type="binding site" evidence="12">
    <location>
        <position position="378"/>
    </location>
    <ligand>
        <name>(2R)-2-phosphoglycerate</name>
        <dbReference type="ChEBI" id="CHEBI:58289"/>
    </ligand>
</feature>
<feature type="binding site" evidence="14">
    <location>
        <position position="167"/>
    </location>
    <ligand>
        <name>substrate</name>
    </ligand>
</feature>
<dbReference type="Gene3D" id="3.20.20.120">
    <property type="entry name" value="Enolase-like C-terminal domain"/>
    <property type="match status" value="1"/>
</dbReference>
<feature type="binding site" evidence="14">
    <location>
        <begin position="375"/>
        <end position="378"/>
    </location>
    <ligand>
        <name>substrate</name>
    </ligand>
</feature>
<evidence type="ECO:0000256" key="8">
    <source>
        <dbReference type="ARBA" id="ARBA00022842"/>
    </source>
</evidence>
<reference evidence="19 20" key="2">
    <citation type="submission" date="2019-03" db="EMBL/GenBank/DDBJ databases">
        <title>Genomic Encyclopedia of Type Strains, Phase IV (KMG-IV): sequencing the most valuable type-strain genomes for metagenomic binning, comparative biology and taxonomic classification.</title>
        <authorList>
            <person name="Goeker M."/>
        </authorList>
    </citation>
    <scope>NUCLEOTIDE SEQUENCE [LARGE SCALE GENOMIC DNA]</scope>
    <source>
        <strain evidence="19 20">DSM 103426</strain>
    </source>
</reference>
<comment type="cofactor">
    <cofactor evidence="15">
        <name>Mg(2+)</name>
        <dbReference type="ChEBI" id="CHEBI:18420"/>
    </cofactor>
    <text evidence="15">Mg(2+) is required for catalysis and for stabilizing the dimer.</text>
</comment>
<dbReference type="Gene3D" id="3.30.390.10">
    <property type="entry name" value="Enolase-like, N-terminal domain"/>
    <property type="match status" value="1"/>
</dbReference>
<dbReference type="EC" id="4.2.1.11" evidence="3 12"/>
<feature type="binding site" evidence="12 15">
    <location>
        <position position="323"/>
    </location>
    <ligand>
        <name>Mg(2+)</name>
        <dbReference type="ChEBI" id="CHEBI:18420"/>
    </ligand>
</feature>
<evidence type="ECO:0000313" key="20">
    <source>
        <dbReference type="Proteomes" id="UP000294613"/>
    </source>
</evidence>
<evidence type="ECO:0000256" key="13">
    <source>
        <dbReference type="PIRSR" id="PIRSR001400-1"/>
    </source>
</evidence>
<keyword evidence="8 12" id="KW-0460">Magnesium</keyword>
<evidence type="ECO:0000313" key="19">
    <source>
        <dbReference type="EMBL" id="TCS70267.1"/>
    </source>
</evidence>
<dbReference type="InterPro" id="IPR036849">
    <property type="entry name" value="Enolase-like_C_sf"/>
</dbReference>
<dbReference type="NCBIfam" id="TIGR01060">
    <property type="entry name" value="eno"/>
    <property type="match status" value="1"/>
</dbReference>
<keyword evidence="6 12" id="KW-0964">Secreted</keyword>
<dbReference type="FunFam" id="3.20.20.120:FF:000001">
    <property type="entry name" value="Enolase"/>
    <property type="match status" value="1"/>
</dbReference>
<dbReference type="AlphaFoldDB" id="A0A4R3JSR1"/>
<dbReference type="Proteomes" id="UP000294613">
    <property type="component" value="Unassembled WGS sequence"/>
</dbReference>
<dbReference type="Pfam" id="PF03952">
    <property type="entry name" value="Enolase_N"/>
    <property type="match status" value="1"/>
</dbReference>
<evidence type="ECO:0000256" key="10">
    <source>
        <dbReference type="ARBA" id="ARBA00023239"/>
    </source>
</evidence>
<comment type="similarity">
    <text evidence="2 12">Belongs to the enolase family.</text>
</comment>
<dbReference type="GO" id="GO:0000287">
    <property type="term" value="F:magnesium ion binding"/>
    <property type="evidence" value="ECO:0007669"/>
    <property type="project" value="UniProtKB-UniRule"/>
</dbReference>